<dbReference type="EMBL" id="JAZBJZ010000049">
    <property type="protein sequence ID" value="MEE3717690.1"/>
    <property type="molecule type" value="Genomic_DNA"/>
</dbReference>
<sequence>MNLTITPRSRYGSKSIVTWFYRHYLRTHGEVSHESANSEWQRSLPAG</sequence>
<accession>A0AAW9Q386</accession>
<evidence type="ECO:0000313" key="1">
    <source>
        <dbReference type="EMBL" id="MEE3717690.1"/>
    </source>
</evidence>
<gene>
    <name evidence="1" type="ORF">V2H45_13195</name>
</gene>
<name>A0AAW9Q386_9CYAN</name>
<proteinExistence type="predicted"/>
<keyword evidence="2" id="KW-1185">Reference proteome</keyword>
<dbReference type="AlphaFoldDB" id="A0AAW9Q386"/>
<organism evidence="1 2">
    <name type="scientific">Tumidithrix elongata BACA0141</name>
    <dbReference type="NCBI Taxonomy" id="2716417"/>
    <lineage>
        <taxon>Bacteria</taxon>
        <taxon>Bacillati</taxon>
        <taxon>Cyanobacteriota</taxon>
        <taxon>Cyanophyceae</taxon>
        <taxon>Pseudanabaenales</taxon>
        <taxon>Pseudanabaenaceae</taxon>
        <taxon>Tumidithrix</taxon>
        <taxon>Tumidithrix elongata</taxon>
    </lineage>
</organism>
<protein>
    <submittedName>
        <fullName evidence="1">Uncharacterized protein</fullName>
    </submittedName>
</protein>
<reference evidence="1" key="1">
    <citation type="submission" date="2024-01" db="EMBL/GenBank/DDBJ databases">
        <title>Bank of Algae and Cyanobacteria of the Azores (BACA) strain genomes.</title>
        <authorList>
            <person name="Luz R."/>
            <person name="Cordeiro R."/>
            <person name="Fonseca A."/>
            <person name="Goncalves V."/>
        </authorList>
    </citation>
    <scope>NUCLEOTIDE SEQUENCE</scope>
    <source>
        <strain evidence="1">BACA0141</strain>
    </source>
</reference>
<dbReference type="RefSeq" id="WP_330484121.1">
    <property type="nucleotide sequence ID" value="NZ_JAZBJZ010000049.1"/>
</dbReference>
<comment type="caution">
    <text evidence="1">The sequence shown here is derived from an EMBL/GenBank/DDBJ whole genome shotgun (WGS) entry which is preliminary data.</text>
</comment>
<dbReference type="Proteomes" id="UP001333818">
    <property type="component" value="Unassembled WGS sequence"/>
</dbReference>
<evidence type="ECO:0000313" key="2">
    <source>
        <dbReference type="Proteomes" id="UP001333818"/>
    </source>
</evidence>